<dbReference type="InterPro" id="IPR011010">
    <property type="entry name" value="DNA_brk_join_enz"/>
</dbReference>
<reference evidence="8 9" key="1">
    <citation type="submission" date="2019-03" db="EMBL/GenBank/DDBJ databases">
        <title>Genomic Encyclopedia of Type Strains, Phase IV (KMG-IV): sequencing the most valuable type-strain genomes for metagenomic binning, comparative biology and taxonomic classification.</title>
        <authorList>
            <person name="Goeker M."/>
        </authorList>
    </citation>
    <scope>NUCLEOTIDE SEQUENCE [LARGE SCALE GENOMIC DNA]</scope>
    <source>
        <strain evidence="8 9">DSM 21667</strain>
    </source>
</reference>
<dbReference type="PANTHER" id="PTHR30349:SF41">
    <property type="entry name" value="INTEGRASE_RECOMBINASE PROTEIN MJ0367-RELATED"/>
    <property type="match status" value="1"/>
</dbReference>
<evidence type="ECO:0000313" key="8">
    <source>
        <dbReference type="EMBL" id="TDR46536.1"/>
    </source>
</evidence>
<organism evidence="8 9">
    <name type="scientific">Tahibacter aquaticus</name>
    <dbReference type="NCBI Taxonomy" id="520092"/>
    <lineage>
        <taxon>Bacteria</taxon>
        <taxon>Pseudomonadati</taxon>
        <taxon>Pseudomonadota</taxon>
        <taxon>Gammaproteobacteria</taxon>
        <taxon>Lysobacterales</taxon>
        <taxon>Rhodanobacteraceae</taxon>
        <taxon>Tahibacter</taxon>
    </lineage>
</organism>
<dbReference type="RefSeq" id="WP_133817674.1">
    <property type="nucleotide sequence ID" value="NZ_SNZH01000003.1"/>
</dbReference>
<dbReference type="PROSITE" id="PS51898">
    <property type="entry name" value="TYR_RECOMBINASE"/>
    <property type="match status" value="1"/>
</dbReference>
<comment type="caution">
    <text evidence="8">The sequence shown here is derived from an EMBL/GenBank/DDBJ whole genome shotgun (WGS) entry which is preliminary data.</text>
</comment>
<keyword evidence="3 5" id="KW-0238">DNA-binding</keyword>
<evidence type="ECO:0000256" key="1">
    <source>
        <dbReference type="ARBA" id="ARBA00008857"/>
    </source>
</evidence>
<feature type="domain" description="Core-binding (CB)" evidence="7">
    <location>
        <begin position="144"/>
        <end position="254"/>
    </location>
</feature>
<comment type="similarity">
    <text evidence="1">Belongs to the 'phage' integrase family.</text>
</comment>
<proteinExistence type="inferred from homology"/>
<dbReference type="Gene3D" id="1.10.150.130">
    <property type="match status" value="1"/>
</dbReference>
<dbReference type="PANTHER" id="PTHR30349">
    <property type="entry name" value="PHAGE INTEGRASE-RELATED"/>
    <property type="match status" value="1"/>
</dbReference>
<dbReference type="SUPFAM" id="SSF56349">
    <property type="entry name" value="DNA breaking-rejoining enzymes"/>
    <property type="match status" value="1"/>
</dbReference>
<evidence type="ECO:0000256" key="5">
    <source>
        <dbReference type="PROSITE-ProRule" id="PRU01248"/>
    </source>
</evidence>
<feature type="domain" description="Tyr recombinase" evidence="6">
    <location>
        <begin position="278"/>
        <end position="474"/>
    </location>
</feature>
<dbReference type="GO" id="GO:0003677">
    <property type="term" value="F:DNA binding"/>
    <property type="evidence" value="ECO:0007669"/>
    <property type="project" value="UniProtKB-UniRule"/>
</dbReference>
<dbReference type="InterPro" id="IPR010998">
    <property type="entry name" value="Integrase_recombinase_N"/>
</dbReference>
<gene>
    <name evidence="8" type="ORF">DFR29_10368</name>
</gene>
<dbReference type="InterPro" id="IPR002104">
    <property type="entry name" value="Integrase_catalytic"/>
</dbReference>
<dbReference type="InterPro" id="IPR050090">
    <property type="entry name" value="Tyrosine_recombinase_XerCD"/>
</dbReference>
<dbReference type="Gene3D" id="1.10.443.10">
    <property type="entry name" value="Intergrase catalytic core"/>
    <property type="match status" value="1"/>
</dbReference>
<evidence type="ECO:0000259" key="6">
    <source>
        <dbReference type="PROSITE" id="PS51898"/>
    </source>
</evidence>
<dbReference type="Proteomes" id="UP000295293">
    <property type="component" value="Unassembled WGS sequence"/>
</dbReference>
<evidence type="ECO:0000256" key="4">
    <source>
        <dbReference type="ARBA" id="ARBA00023172"/>
    </source>
</evidence>
<protein>
    <submittedName>
        <fullName evidence="8">Site-specific recombinase XerD</fullName>
    </submittedName>
</protein>
<evidence type="ECO:0000256" key="2">
    <source>
        <dbReference type="ARBA" id="ARBA00022908"/>
    </source>
</evidence>
<dbReference type="EMBL" id="SNZH01000003">
    <property type="protein sequence ID" value="TDR46536.1"/>
    <property type="molecule type" value="Genomic_DNA"/>
</dbReference>
<dbReference type="PROSITE" id="PS51900">
    <property type="entry name" value="CB"/>
    <property type="match status" value="1"/>
</dbReference>
<name>A0A4V3DN00_9GAMM</name>
<dbReference type="InterPro" id="IPR044068">
    <property type="entry name" value="CB"/>
</dbReference>
<evidence type="ECO:0000259" key="7">
    <source>
        <dbReference type="PROSITE" id="PS51900"/>
    </source>
</evidence>
<keyword evidence="4" id="KW-0233">DNA recombination</keyword>
<dbReference type="InterPro" id="IPR013762">
    <property type="entry name" value="Integrase-like_cat_sf"/>
</dbReference>
<keyword evidence="2" id="KW-0229">DNA integration</keyword>
<accession>A0A4V3DN00</accession>
<dbReference type="GO" id="GO:0015074">
    <property type="term" value="P:DNA integration"/>
    <property type="evidence" value="ECO:0007669"/>
    <property type="project" value="UniProtKB-KW"/>
</dbReference>
<dbReference type="CDD" id="cd01184">
    <property type="entry name" value="INT_C_like_1"/>
    <property type="match status" value="1"/>
</dbReference>
<evidence type="ECO:0000313" key="9">
    <source>
        <dbReference type="Proteomes" id="UP000295293"/>
    </source>
</evidence>
<evidence type="ECO:0000256" key="3">
    <source>
        <dbReference type="ARBA" id="ARBA00023125"/>
    </source>
</evidence>
<sequence>MPKAFLLRRPSGLYARFLLPADIQAKTGTRFLVRPLGKSSGDAARLTAARMGYAVAQAIQSIRCAGGDLDTKKHLDAAIRSAASPDSRHYELNVPGVLSLKADGPDDHARAMEALAAMRVVIPGLPGVGGLQGAATAPAPPKGPSLRESAKRFITHYKSTSRAASTQLEAEHSVDLFCDLLDDIPIADLGPTHIDAFREALASWPARARVLPAYKGLSAKAIVAKAKKRGEGGLSIRTMEKHLDRLRTFFNWSVQRRELPHNPLAGLRLQSNADKYTKTKRGFRPDELSALFDPMRRAEQCDDDPMYFWIPLFGLFTGARLSEAAQLLVSDLAEVGGVWGIHITGEGAKSVKNAQSKRFVPVPERLLALGLLDYAADVKALGFTALFPGGSAGSKNGPGNRVGKWFNRTLLRGACRINDKAVSYHSTRHNFITAGDSLGFTEAQVGALTGHEARSVQARHYIDASTVSQRKERIDRIAASLPVPPLAAYRAGQFAKYFEDVRREERRARAVADRKKRAAKNGVQ</sequence>
<dbReference type="AlphaFoldDB" id="A0A4V3DN00"/>
<dbReference type="GO" id="GO:0006310">
    <property type="term" value="P:DNA recombination"/>
    <property type="evidence" value="ECO:0007669"/>
    <property type="project" value="UniProtKB-KW"/>
</dbReference>
<dbReference type="OrthoDB" id="9784724at2"/>
<keyword evidence="9" id="KW-1185">Reference proteome</keyword>